<dbReference type="Proteomes" id="UP000008068">
    <property type="component" value="Unassembled WGS sequence"/>
</dbReference>
<gene>
    <name evidence="2" type="ORF">CAEBREN_23167</name>
</gene>
<protein>
    <submittedName>
        <fullName evidence="2">Uncharacterized protein</fullName>
    </submittedName>
</protein>
<organism evidence="3">
    <name type="scientific">Caenorhabditis brenneri</name>
    <name type="common">Nematode worm</name>
    <dbReference type="NCBI Taxonomy" id="135651"/>
    <lineage>
        <taxon>Eukaryota</taxon>
        <taxon>Metazoa</taxon>
        <taxon>Ecdysozoa</taxon>
        <taxon>Nematoda</taxon>
        <taxon>Chromadorea</taxon>
        <taxon>Rhabditida</taxon>
        <taxon>Rhabditina</taxon>
        <taxon>Rhabditomorpha</taxon>
        <taxon>Rhabditoidea</taxon>
        <taxon>Rhabditidae</taxon>
        <taxon>Peloderinae</taxon>
        <taxon>Caenorhabditis</taxon>
    </lineage>
</organism>
<feature type="region of interest" description="Disordered" evidence="1">
    <location>
        <begin position="129"/>
        <end position="150"/>
    </location>
</feature>
<dbReference type="InParanoid" id="G0N2H9"/>
<dbReference type="EMBL" id="GL379830">
    <property type="protein sequence ID" value="EGT50843.1"/>
    <property type="molecule type" value="Genomic_DNA"/>
</dbReference>
<evidence type="ECO:0000313" key="2">
    <source>
        <dbReference type="EMBL" id="EGT50843.1"/>
    </source>
</evidence>
<evidence type="ECO:0000256" key="1">
    <source>
        <dbReference type="SAM" id="MobiDB-lite"/>
    </source>
</evidence>
<reference evidence="3" key="1">
    <citation type="submission" date="2011-07" db="EMBL/GenBank/DDBJ databases">
        <authorList>
            <consortium name="Caenorhabditis brenneri Sequencing and Analysis Consortium"/>
            <person name="Wilson R.K."/>
        </authorList>
    </citation>
    <scope>NUCLEOTIDE SEQUENCE [LARGE SCALE GENOMIC DNA]</scope>
    <source>
        <strain evidence="3">PB2801</strain>
    </source>
</reference>
<name>G0N2H9_CAEBE</name>
<proteinExistence type="predicted"/>
<dbReference type="eggNOG" id="ENOG502TK5P">
    <property type="taxonomic scope" value="Eukaryota"/>
</dbReference>
<evidence type="ECO:0000313" key="3">
    <source>
        <dbReference type="Proteomes" id="UP000008068"/>
    </source>
</evidence>
<sequence length="176" mass="18848">MHEVKYDYELEKVASSMAGNCNFPKGNYLLVPAEELKRFAEQASSQELKVKVSQTIVNALFHPLQTKMACAELPVSCSTPGIEGGFCLFGPQNSALTPDDLKRGRLGSHCDHGAADNGLCKASSKTVGSYEEGKEGSGAEKTTPGNVEEKEAETKAATQMNSMILAVVFAIVMIFP</sequence>
<accession>G0N2H9</accession>
<keyword evidence="3" id="KW-1185">Reference proteome</keyword>
<dbReference type="AlphaFoldDB" id="G0N2H9"/>
<dbReference type="HOGENOM" id="CLU_086463_2_1_1"/>